<reference evidence="2" key="1">
    <citation type="journal article" date="2022" name="Mol. Ecol. Resour.">
        <title>The genomes of chicory, endive, great burdock and yacon provide insights into Asteraceae palaeo-polyploidization history and plant inulin production.</title>
        <authorList>
            <person name="Fan W."/>
            <person name="Wang S."/>
            <person name="Wang H."/>
            <person name="Wang A."/>
            <person name="Jiang F."/>
            <person name="Liu H."/>
            <person name="Zhao H."/>
            <person name="Xu D."/>
            <person name="Zhang Y."/>
        </authorList>
    </citation>
    <scope>NUCLEOTIDE SEQUENCE [LARGE SCALE GENOMIC DNA]</scope>
    <source>
        <strain evidence="2">cv. Niubang</strain>
    </source>
</reference>
<name>A0ACB8XJQ1_ARCLA</name>
<dbReference type="EMBL" id="CM042063">
    <property type="protein sequence ID" value="KAI3667649.1"/>
    <property type="molecule type" value="Genomic_DNA"/>
</dbReference>
<evidence type="ECO:0000313" key="1">
    <source>
        <dbReference type="EMBL" id="KAI3667649.1"/>
    </source>
</evidence>
<accession>A0ACB8XJQ1</accession>
<keyword evidence="2" id="KW-1185">Reference proteome</keyword>
<comment type="caution">
    <text evidence="1">The sequence shown here is derived from an EMBL/GenBank/DDBJ whole genome shotgun (WGS) entry which is preliminary data.</text>
</comment>
<dbReference type="Proteomes" id="UP001055879">
    <property type="component" value="Linkage Group LG17"/>
</dbReference>
<sequence>MATPATPATSSNPPPYPQLDIKLDFAFVFSYLNWISAIGFFCLVRSENPLLSILTRGMKFLSSDLLSEEKKKSIVDLLRYQKEWLSWALKQEESASRGASASELQRSSSASSSGMMGRSMNEMQIEVQRRLHEQLELKEEKSRLNAKLKNTGKELDKRKEEKKKHMVEIEKLRNDLGTLTSNLTAYNQRSI</sequence>
<protein>
    <submittedName>
        <fullName evidence="1">Uncharacterized protein</fullName>
    </submittedName>
</protein>
<evidence type="ECO:0000313" key="2">
    <source>
        <dbReference type="Proteomes" id="UP001055879"/>
    </source>
</evidence>
<organism evidence="1 2">
    <name type="scientific">Arctium lappa</name>
    <name type="common">Greater burdock</name>
    <name type="synonym">Lappa major</name>
    <dbReference type="NCBI Taxonomy" id="4217"/>
    <lineage>
        <taxon>Eukaryota</taxon>
        <taxon>Viridiplantae</taxon>
        <taxon>Streptophyta</taxon>
        <taxon>Embryophyta</taxon>
        <taxon>Tracheophyta</taxon>
        <taxon>Spermatophyta</taxon>
        <taxon>Magnoliopsida</taxon>
        <taxon>eudicotyledons</taxon>
        <taxon>Gunneridae</taxon>
        <taxon>Pentapetalae</taxon>
        <taxon>asterids</taxon>
        <taxon>campanulids</taxon>
        <taxon>Asterales</taxon>
        <taxon>Asteraceae</taxon>
        <taxon>Carduoideae</taxon>
        <taxon>Cardueae</taxon>
        <taxon>Arctiinae</taxon>
        <taxon>Arctium</taxon>
    </lineage>
</organism>
<proteinExistence type="predicted"/>
<reference evidence="1 2" key="2">
    <citation type="journal article" date="2022" name="Mol. Ecol. Resour.">
        <title>The genomes of chicory, endive, great burdock and yacon provide insights into Asteraceae paleo-polyploidization history and plant inulin production.</title>
        <authorList>
            <person name="Fan W."/>
            <person name="Wang S."/>
            <person name="Wang H."/>
            <person name="Wang A."/>
            <person name="Jiang F."/>
            <person name="Liu H."/>
            <person name="Zhao H."/>
            <person name="Xu D."/>
            <person name="Zhang Y."/>
        </authorList>
    </citation>
    <scope>NUCLEOTIDE SEQUENCE [LARGE SCALE GENOMIC DNA]</scope>
    <source>
        <strain evidence="2">cv. Niubang</strain>
    </source>
</reference>
<gene>
    <name evidence="1" type="ORF">L6452_42718</name>
</gene>